<reference evidence="1" key="1">
    <citation type="journal article" date="2015" name="Nature">
        <title>Complex archaea that bridge the gap between prokaryotes and eukaryotes.</title>
        <authorList>
            <person name="Spang A."/>
            <person name="Saw J.H."/>
            <person name="Jorgensen S.L."/>
            <person name="Zaremba-Niedzwiedzka K."/>
            <person name="Martijn J."/>
            <person name="Lind A.E."/>
            <person name="van Eijk R."/>
            <person name="Schleper C."/>
            <person name="Guy L."/>
            <person name="Ettema T.J."/>
        </authorList>
    </citation>
    <scope>NUCLEOTIDE SEQUENCE</scope>
</reference>
<evidence type="ECO:0000313" key="1">
    <source>
        <dbReference type="EMBL" id="KKM26358.1"/>
    </source>
</evidence>
<dbReference type="EMBL" id="LAZR01012531">
    <property type="protein sequence ID" value="KKM26358.1"/>
    <property type="molecule type" value="Genomic_DNA"/>
</dbReference>
<evidence type="ECO:0008006" key="2">
    <source>
        <dbReference type="Google" id="ProtNLM"/>
    </source>
</evidence>
<sequence>MVLAKKHIKVLADGGKILSSEIIGGGITVGNVYYVIKSTEAFYANFQKDNDFKYTDRSRSIHTTIQSALDATVSNRNDYVIVMPSESDYDLTAALTMSKKAVHLICPGGLGNEIGATNAARIHQTADVDVMTLSQSSIEIAGFYFKNYDLQAGITGATSVAGVGVYGCNIHHNTFAMRSTTVAAEPMINFSGDAGAWGSIENNWMITTVSNATYTSIIKIESSATSARVKNNEITIGDGCTATIAISNQAVKGVTSGNIISECGGSGVADGGTVTVAVSIHVSGNAIGNRCAVAAGQALSGGTPAHSFVDNMDGATGAGNGAASNLET</sequence>
<name>A0A0F9KW60_9ZZZZ</name>
<gene>
    <name evidence="1" type="ORF">LCGC14_1585590</name>
</gene>
<comment type="caution">
    <text evidence="1">The sequence shown here is derived from an EMBL/GenBank/DDBJ whole genome shotgun (WGS) entry which is preliminary data.</text>
</comment>
<proteinExistence type="predicted"/>
<dbReference type="AlphaFoldDB" id="A0A0F9KW60"/>
<accession>A0A0F9KW60</accession>
<organism evidence="1">
    <name type="scientific">marine sediment metagenome</name>
    <dbReference type="NCBI Taxonomy" id="412755"/>
    <lineage>
        <taxon>unclassified sequences</taxon>
        <taxon>metagenomes</taxon>
        <taxon>ecological metagenomes</taxon>
    </lineage>
</organism>
<protein>
    <recommendedName>
        <fullName evidence="2">Right handed beta helix domain-containing protein</fullName>
    </recommendedName>
</protein>